<organism evidence="1 2">
    <name type="scientific">Zooshikella ganghwensis</name>
    <dbReference type="NCBI Taxonomy" id="202772"/>
    <lineage>
        <taxon>Bacteria</taxon>
        <taxon>Pseudomonadati</taxon>
        <taxon>Pseudomonadota</taxon>
        <taxon>Gammaproteobacteria</taxon>
        <taxon>Oceanospirillales</taxon>
        <taxon>Zooshikellaceae</taxon>
        <taxon>Zooshikella</taxon>
    </lineage>
</organism>
<sequence length="97" mass="11193">MKRRDDYFFAIGKASSELNISDLYALLARNNLRVQFRESSLVNGGFYIRILGGVQEFVIEQGNDCSFDIRAEHHSINPIKKGIEKLLEKFQNTRDIL</sequence>
<evidence type="ECO:0000313" key="2">
    <source>
        <dbReference type="Proteomes" id="UP000257039"/>
    </source>
</evidence>
<dbReference type="Proteomes" id="UP000257039">
    <property type="component" value="Unassembled WGS sequence"/>
</dbReference>
<comment type="caution">
    <text evidence="1">The sequence shown here is derived from an EMBL/GenBank/DDBJ whole genome shotgun (WGS) entry which is preliminary data.</text>
</comment>
<dbReference type="RefSeq" id="WP_094790032.1">
    <property type="nucleotide sequence ID" value="NZ_NDXW01000011.1"/>
</dbReference>
<protein>
    <submittedName>
        <fullName evidence="1">Uncharacterized protein</fullName>
    </submittedName>
</protein>
<proteinExistence type="predicted"/>
<accession>A0A4P9VG69</accession>
<keyword evidence="2" id="KW-1185">Reference proteome</keyword>
<reference evidence="1 2" key="1">
    <citation type="submission" date="2017-04" db="EMBL/GenBank/DDBJ databases">
        <title>Draft genome sequence of Zooshikella ganghwensis VG4 isolated from Red Sea sediments.</title>
        <authorList>
            <person name="Rehman Z."/>
            <person name="Alam I."/>
            <person name="Kamau A."/>
            <person name="Bajic V."/>
            <person name="Leiknes T."/>
        </authorList>
    </citation>
    <scope>NUCLEOTIDE SEQUENCE [LARGE SCALE GENOMIC DNA]</scope>
    <source>
        <strain evidence="1 2">VG4</strain>
    </source>
</reference>
<dbReference type="AlphaFoldDB" id="A0A4P9VG69"/>
<name>A0A4P9VG69_9GAMM</name>
<evidence type="ECO:0000313" key="1">
    <source>
        <dbReference type="EMBL" id="RDH41270.1"/>
    </source>
</evidence>
<gene>
    <name evidence="1" type="ORF">B9G39_29645</name>
</gene>
<dbReference type="EMBL" id="NDXW01000011">
    <property type="protein sequence ID" value="RDH41270.1"/>
    <property type="molecule type" value="Genomic_DNA"/>
</dbReference>